<proteinExistence type="predicted"/>
<reference evidence="1" key="2">
    <citation type="journal article" date="2015" name="Data Brief">
        <title>Shoot transcriptome of the giant reed, Arundo donax.</title>
        <authorList>
            <person name="Barrero R.A."/>
            <person name="Guerrero F.D."/>
            <person name="Moolhuijzen P."/>
            <person name="Goolsby J.A."/>
            <person name="Tidwell J."/>
            <person name="Bellgard S.E."/>
            <person name="Bellgard M.I."/>
        </authorList>
    </citation>
    <scope>NUCLEOTIDE SEQUENCE</scope>
    <source>
        <tissue evidence="1">Shoot tissue taken approximately 20 cm above the soil surface</tissue>
    </source>
</reference>
<evidence type="ECO:0000313" key="1">
    <source>
        <dbReference type="EMBL" id="JAD67576.1"/>
    </source>
</evidence>
<sequence length="36" mass="4312">MKAINFWIKNTIFLLNKWSKCPQSSSGTEIKRERKQ</sequence>
<dbReference type="EMBL" id="GBRH01230319">
    <property type="protein sequence ID" value="JAD67576.1"/>
    <property type="molecule type" value="Transcribed_RNA"/>
</dbReference>
<reference evidence="1" key="1">
    <citation type="submission" date="2014-09" db="EMBL/GenBank/DDBJ databases">
        <authorList>
            <person name="Magalhaes I.L.F."/>
            <person name="Oliveira U."/>
            <person name="Santos F.R."/>
            <person name="Vidigal T.H.D.A."/>
            <person name="Brescovit A.D."/>
            <person name="Santos A.J."/>
        </authorList>
    </citation>
    <scope>NUCLEOTIDE SEQUENCE</scope>
    <source>
        <tissue evidence="1">Shoot tissue taken approximately 20 cm above the soil surface</tissue>
    </source>
</reference>
<protein>
    <submittedName>
        <fullName evidence="1">Uncharacterized protein</fullName>
    </submittedName>
</protein>
<accession>A0A0A9BWB3</accession>
<name>A0A0A9BWB3_ARUDO</name>
<organism evidence="1">
    <name type="scientific">Arundo donax</name>
    <name type="common">Giant reed</name>
    <name type="synonym">Donax arundinaceus</name>
    <dbReference type="NCBI Taxonomy" id="35708"/>
    <lineage>
        <taxon>Eukaryota</taxon>
        <taxon>Viridiplantae</taxon>
        <taxon>Streptophyta</taxon>
        <taxon>Embryophyta</taxon>
        <taxon>Tracheophyta</taxon>
        <taxon>Spermatophyta</taxon>
        <taxon>Magnoliopsida</taxon>
        <taxon>Liliopsida</taxon>
        <taxon>Poales</taxon>
        <taxon>Poaceae</taxon>
        <taxon>PACMAD clade</taxon>
        <taxon>Arundinoideae</taxon>
        <taxon>Arundineae</taxon>
        <taxon>Arundo</taxon>
    </lineage>
</organism>
<dbReference type="AlphaFoldDB" id="A0A0A9BWB3"/>